<dbReference type="AlphaFoldDB" id="A0A2K1R2F6"/>
<dbReference type="Proteomes" id="UP000243797">
    <property type="component" value="Unassembled WGS sequence"/>
</dbReference>
<dbReference type="GO" id="GO:0004742">
    <property type="term" value="F:dihydrolipoyllysine-residue acetyltransferase activity"/>
    <property type="evidence" value="ECO:0007669"/>
    <property type="project" value="TreeGrafter"/>
</dbReference>
<dbReference type="InterPro" id="IPR003016">
    <property type="entry name" value="2-oxoA_DH_lipoyl-BS"/>
</dbReference>
<feature type="compositionally biased region" description="Polar residues" evidence="4">
    <location>
        <begin position="133"/>
        <end position="143"/>
    </location>
</feature>
<evidence type="ECO:0000256" key="3">
    <source>
        <dbReference type="ARBA" id="ARBA00022946"/>
    </source>
</evidence>
<dbReference type="InterPro" id="IPR011053">
    <property type="entry name" value="Single_hybrid_motif"/>
</dbReference>
<dbReference type="Gene3D" id="2.40.50.100">
    <property type="match status" value="1"/>
</dbReference>
<sequence>MSPTMTEGNIASWKVKEGESFSAGDVLLEIETDKAQMDVEAQEDGIMFKITQTDGSKGVKVGSRIAVLAESGDDVSSLAVPEEDTSTSSSATSKNTSPQEETKGGVDEAKSSESQVEAPPSSKAGSAPSESSRTSAETTPTKLQKQKYPLYPSVVFALKEHGLTKEDADKITATGPGGRLLKGDVLSYVGSIDKDYSSKQSSRLAKLGHMDLSNIQLAPPKPSAKATKEETAATLPPPPADTEIAVPISLSAVIATQKRVQDTLGISLPLSVFIGRASDLANEDLPMTKGSPTADDLFYSVLGLDNVVERSSRGAFFPMISSLAPATSLRTPKKADLFDEILGAKPKKQSTSVAPPVIGTDGVATASNVFSVIAKQGEEQRAQAYLERIKLVLESEPGRLVL</sequence>
<evidence type="ECO:0008006" key="9">
    <source>
        <dbReference type="Google" id="ProtNLM"/>
    </source>
</evidence>
<dbReference type="SUPFAM" id="SSF51230">
    <property type="entry name" value="Single hybrid motif"/>
    <property type="match status" value="1"/>
</dbReference>
<reference evidence="7 8" key="1">
    <citation type="submission" date="2017-06" db="EMBL/GenBank/DDBJ databases">
        <title>Draft genome sequence of a variant of Elsinoe murrayae.</title>
        <authorList>
            <person name="Cheng Q."/>
        </authorList>
    </citation>
    <scope>NUCLEOTIDE SEQUENCE [LARGE SCALE GENOMIC DNA]</scope>
    <source>
        <strain evidence="7 8">CQ-2017a</strain>
    </source>
</reference>
<dbReference type="FunFam" id="2.40.50.100:FF:000010">
    <property type="entry name" value="Acetyltransferase component of pyruvate dehydrogenase complex"/>
    <property type="match status" value="1"/>
</dbReference>
<feature type="compositionally biased region" description="Low complexity" evidence="4">
    <location>
        <begin position="86"/>
        <end position="97"/>
    </location>
</feature>
<feature type="domain" description="Lipoyl-binding" evidence="5">
    <location>
        <begin position="1"/>
        <end position="69"/>
    </location>
</feature>
<evidence type="ECO:0000313" key="8">
    <source>
        <dbReference type="Proteomes" id="UP000243797"/>
    </source>
</evidence>
<dbReference type="InterPro" id="IPR000089">
    <property type="entry name" value="Biotin_lipoyl"/>
</dbReference>
<feature type="domain" description="Peripheral subunit-binding (PSBD)" evidence="6">
    <location>
        <begin position="149"/>
        <end position="189"/>
    </location>
</feature>
<keyword evidence="2" id="KW-0450">Lipoyl</keyword>
<dbReference type="InterPro" id="IPR036625">
    <property type="entry name" value="E3-bd_dom_sf"/>
</dbReference>
<evidence type="ECO:0000256" key="1">
    <source>
        <dbReference type="ARBA" id="ARBA00007317"/>
    </source>
</evidence>
<evidence type="ECO:0000256" key="4">
    <source>
        <dbReference type="SAM" id="MobiDB-lite"/>
    </source>
</evidence>
<dbReference type="Pfam" id="PF00364">
    <property type="entry name" value="Biotin_lipoyl"/>
    <property type="match status" value="1"/>
</dbReference>
<keyword evidence="8" id="KW-1185">Reference proteome</keyword>
<comment type="caution">
    <text evidence="7">The sequence shown here is derived from an EMBL/GenBank/DDBJ whole genome shotgun (WGS) entry which is preliminary data.</text>
</comment>
<feature type="compositionally biased region" description="Basic and acidic residues" evidence="4">
    <location>
        <begin position="100"/>
        <end position="111"/>
    </location>
</feature>
<evidence type="ECO:0000259" key="6">
    <source>
        <dbReference type="PROSITE" id="PS51826"/>
    </source>
</evidence>
<protein>
    <recommendedName>
        <fullName evidence="9">Pyruvate dehydrogenase complex protein X component, mitochondrial</fullName>
    </recommendedName>
</protein>
<keyword evidence="3" id="KW-0809">Transit peptide</keyword>
<evidence type="ECO:0000256" key="2">
    <source>
        <dbReference type="ARBA" id="ARBA00022823"/>
    </source>
</evidence>
<dbReference type="PANTHER" id="PTHR23151">
    <property type="entry name" value="DIHYDROLIPOAMIDE ACETYL/SUCCINYL-TRANSFERASE-RELATED"/>
    <property type="match status" value="1"/>
</dbReference>
<dbReference type="InParanoid" id="A0A2K1R2F6"/>
<feature type="region of interest" description="Disordered" evidence="4">
    <location>
        <begin position="215"/>
        <end position="240"/>
    </location>
</feature>
<dbReference type="InterPro" id="IPR004167">
    <property type="entry name" value="PSBD"/>
</dbReference>
<dbReference type="OrthoDB" id="202158at2759"/>
<feature type="compositionally biased region" description="Low complexity" evidence="4">
    <location>
        <begin position="118"/>
        <end position="132"/>
    </location>
</feature>
<proteinExistence type="inferred from homology"/>
<dbReference type="PROSITE" id="PS51826">
    <property type="entry name" value="PSBD"/>
    <property type="match status" value="1"/>
</dbReference>
<evidence type="ECO:0000313" key="7">
    <source>
        <dbReference type="EMBL" id="PNS21478.1"/>
    </source>
</evidence>
<dbReference type="CDD" id="cd06849">
    <property type="entry name" value="lipoyl_domain"/>
    <property type="match status" value="1"/>
</dbReference>
<dbReference type="FunCoup" id="A0A2K1R2F6">
    <property type="interactions" value="110"/>
</dbReference>
<organism evidence="7 8">
    <name type="scientific">Sphaceloma murrayae</name>
    <dbReference type="NCBI Taxonomy" id="2082308"/>
    <lineage>
        <taxon>Eukaryota</taxon>
        <taxon>Fungi</taxon>
        <taxon>Dikarya</taxon>
        <taxon>Ascomycota</taxon>
        <taxon>Pezizomycotina</taxon>
        <taxon>Dothideomycetes</taxon>
        <taxon>Dothideomycetidae</taxon>
        <taxon>Myriangiales</taxon>
        <taxon>Elsinoaceae</taxon>
        <taxon>Sphaceloma</taxon>
    </lineage>
</organism>
<gene>
    <name evidence="7" type="ORF">CAC42_1257</name>
</gene>
<accession>A0A2K1R2F6</accession>
<dbReference type="Pfam" id="PF02817">
    <property type="entry name" value="E3_binding"/>
    <property type="match status" value="1"/>
</dbReference>
<evidence type="ECO:0000259" key="5">
    <source>
        <dbReference type="PROSITE" id="PS50968"/>
    </source>
</evidence>
<dbReference type="PROSITE" id="PS00189">
    <property type="entry name" value="LIPOYL"/>
    <property type="match status" value="1"/>
</dbReference>
<feature type="region of interest" description="Disordered" evidence="4">
    <location>
        <begin position="70"/>
        <end position="145"/>
    </location>
</feature>
<dbReference type="PROSITE" id="PS50968">
    <property type="entry name" value="BIOTINYL_LIPOYL"/>
    <property type="match status" value="1"/>
</dbReference>
<dbReference type="GO" id="GO:0006086">
    <property type="term" value="P:pyruvate decarboxylation to acetyl-CoA"/>
    <property type="evidence" value="ECO:0007669"/>
    <property type="project" value="InterPro"/>
</dbReference>
<dbReference type="InterPro" id="IPR045257">
    <property type="entry name" value="E2/Pdx1"/>
</dbReference>
<name>A0A2K1R2F6_9PEZI</name>
<dbReference type="STRING" id="2082308.A0A2K1R2F6"/>
<comment type="similarity">
    <text evidence="1">Belongs to the 2-oxoacid dehydrogenase family.</text>
</comment>
<dbReference type="SUPFAM" id="SSF47005">
    <property type="entry name" value="Peripheral subunit-binding domain of 2-oxo acid dehydrogenase complex"/>
    <property type="match status" value="1"/>
</dbReference>
<dbReference type="Gene3D" id="4.10.320.10">
    <property type="entry name" value="E3-binding domain"/>
    <property type="match status" value="1"/>
</dbReference>
<dbReference type="GO" id="GO:0045254">
    <property type="term" value="C:pyruvate dehydrogenase complex"/>
    <property type="evidence" value="ECO:0007669"/>
    <property type="project" value="InterPro"/>
</dbReference>
<dbReference type="EMBL" id="NKHZ01000011">
    <property type="protein sequence ID" value="PNS21478.1"/>
    <property type="molecule type" value="Genomic_DNA"/>
</dbReference>
<dbReference type="PANTHER" id="PTHR23151:SF82">
    <property type="entry name" value="PYRUVATE DEHYDROGENASE COMPLEX PROTEIN X COMPONENT, MITOCHONDRIAL"/>
    <property type="match status" value="1"/>
</dbReference>